<organism evidence="1 2">
    <name type="scientific">Elysia crispata</name>
    <name type="common">lettuce slug</name>
    <dbReference type="NCBI Taxonomy" id="231223"/>
    <lineage>
        <taxon>Eukaryota</taxon>
        <taxon>Metazoa</taxon>
        <taxon>Spiralia</taxon>
        <taxon>Lophotrochozoa</taxon>
        <taxon>Mollusca</taxon>
        <taxon>Gastropoda</taxon>
        <taxon>Heterobranchia</taxon>
        <taxon>Euthyneura</taxon>
        <taxon>Panpulmonata</taxon>
        <taxon>Sacoglossa</taxon>
        <taxon>Placobranchoidea</taxon>
        <taxon>Plakobranchidae</taxon>
        <taxon>Elysia</taxon>
    </lineage>
</organism>
<evidence type="ECO:0000313" key="2">
    <source>
        <dbReference type="Proteomes" id="UP001283361"/>
    </source>
</evidence>
<keyword evidence="2" id="KW-1185">Reference proteome</keyword>
<dbReference type="EMBL" id="JAWDGP010005183">
    <property type="protein sequence ID" value="KAK3758955.1"/>
    <property type="molecule type" value="Genomic_DNA"/>
</dbReference>
<reference evidence="1" key="1">
    <citation type="journal article" date="2023" name="G3 (Bethesda)">
        <title>A reference genome for the long-term kleptoplast-retaining sea slug Elysia crispata morphotype clarki.</title>
        <authorList>
            <person name="Eastman K.E."/>
            <person name="Pendleton A.L."/>
            <person name="Shaikh M.A."/>
            <person name="Suttiyut T."/>
            <person name="Ogas R."/>
            <person name="Tomko P."/>
            <person name="Gavelis G."/>
            <person name="Widhalm J.R."/>
            <person name="Wisecaver J.H."/>
        </authorList>
    </citation>
    <scope>NUCLEOTIDE SEQUENCE</scope>
    <source>
        <strain evidence="1">ECLA1</strain>
    </source>
</reference>
<dbReference type="Proteomes" id="UP001283361">
    <property type="component" value="Unassembled WGS sequence"/>
</dbReference>
<comment type="caution">
    <text evidence="1">The sequence shown here is derived from an EMBL/GenBank/DDBJ whole genome shotgun (WGS) entry which is preliminary data.</text>
</comment>
<evidence type="ECO:0000313" key="1">
    <source>
        <dbReference type="EMBL" id="KAK3758955.1"/>
    </source>
</evidence>
<sequence length="94" mass="11003">MSSCCSEAERQGRQCAARCMSGYWLSLEAETMSSLRQKQCVYQWLLLESETETMRKSGYFSESEAETMRGNKRLFLESARSRRTMRVREVVLRV</sequence>
<dbReference type="AlphaFoldDB" id="A0AAE1D6W5"/>
<name>A0AAE1D6W5_9GAST</name>
<protein>
    <submittedName>
        <fullName evidence="1">Uncharacterized protein</fullName>
    </submittedName>
</protein>
<proteinExistence type="predicted"/>
<gene>
    <name evidence="1" type="ORF">RRG08_021071</name>
</gene>
<accession>A0AAE1D6W5</accession>